<dbReference type="EMBL" id="QBKN01000014">
    <property type="protein sequence ID" value="PTX46980.1"/>
    <property type="molecule type" value="Genomic_DNA"/>
</dbReference>
<evidence type="ECO:0000313" key="4">
    <source>
        <dbReference type="Proteomes" id="UP000244069"/>
    </source>
</evidence>
<protein>
    <recommendedName>
        <fullName evidence="5">Acetyl-CoA synthetase</fullName>
    </recommendedName>
</protein>
<dbReference type="EMBL" id="QBKN01000031">
    <property type="protein sequence ID" value="PTX41160.1"/>
    <property type="molecule type" value="Genomic_DNA"/>
</dbReference>
<sequence length="30" mass="3281">ENDHDSLGDTSTLADPSVVDDLIEHRMNKG</sequence>
<evidence type="ECO:0000313" key="3">
    <source>
        <dbReference type="EMBL" id="PTX46980.1"/>
    </source>
</evidence>
<dbReference type="AlphaFoldDB" id="A0A2T6ABG9"/>
<evidence type="ECO:0000313" key="2">
    <source>
        <dbReference type="EMBL" id="PTX41160.1"/>
    </source>
</evidence>
<feature type="non-terminal residue" evidence="2">
    <location>
        <position position="1"/>
    </location>
</feature>
<keyword evidence="4" id="KW-1185">Reference proteome</keyword>
<comment type="caution">
    <text evidence="2">The sequence shown here is derived from an EMBL/GenBank/DDBJ whole genome shotgun (WGS) entry which is preliminary data.</text>
</comment>
<feature type="region of interest" description="Disordered" evidence="1">
    <location>
        <begin position="1"/>
        <end position="30"/>
    </location>
</feature>
<dbReference type="Proteomes" id="UP000244069">
    <property type="component" value="Unassembled WGS sequence"/>
</dbReference>
<name>A0A2T6ABG9_9RHOB</name>
<organism evidence="2 4">
    <name type="scientific">Allosediminivita pacifica</name>
    <dbReference type="NCBI Taxonomy" id="1267769"/>
    <lineage>
        <taxon>Bacteria</taxon>
        <taxon>Pseudomonadati</taxon>
        <taxon>Pseudomonadota</taxon>
        <taxon>Alphaproteobacteria</taxon>
        <taxon>Rhodobacterales</taxon>
        <taxon>Paracoccaceae</taxon>
        <taxon>Allosediminivita</taxon>
    </lineage>
</organism>
<evidence type="ECO:0008006" key="5">
    <source>
        <dbReference type="Google" id="ProtNLM"/>
    </source>
</evidence>
<reference evidence="2 4" key="1">
    <citation type="submission" date="2018-04" db="EMBL/GenBank/DDBJ databases">
        <title>Genomic Encyclopedia of Archaeal and Bacterial Type Strains, Phase II (KMG-II): from individual species to whole genera.</title>
        <authorList>
            <person name="Goeker M."/>
        </authorList>
    </citation>
    <scope>NUCLEOTIDE SEQUENCE [LARGE SCALE GENOMIC DNA]</scope>
    <source>
        <strain evidence="2 4">DSM 29329</strain>
    </source>
</reference>
<evidence type="ECO:0000256" key="1">
    <source>
        <dbReference type="SAM" id="MobiDB-lite"/>
    </source>
</evidence>
<accession>A0A2T6ABG9</accession>
<gene>
    <name evidence="3" type="ORF">C8N44_114122</name>
    <name evidence="2" type="ORF">C8N44_1311</name>
</gene>
<proteinExistence type="predicted"/>